<evidence type="ECO:0000256" key="4">
    <source>
        <dbReference type="ARBA" id="ARBA00023098"/>
    </source>
</evidence>
<keyword evidence="3" id="KW-0442">Lipid degradation</keyword>
<sequence>MAPFTTLWIALQVLTLTSTVSTTQLPVVGPGHFEVTFTEFSLTDTNRLDPFAKDGRPRSIMASAYSPSPACQNKRQAPYMPPATAAFQDDKFAVYGLPNGTLKSLTMGTCDKVTKSNSCSPKGFPLVFFSGALGTSRLLYNSMCQSIAAGGYIVVSLDHPYDADIVEFPDGTIITAANISSDADIELAVATRADDIAFVYRQLGNTSLTDKFFPGYPHRNRLYNTAIVGHSLGGAAAAAAMLQIPSLRGGVNLDGTMFGPVVTKGFDRPFLLLGHENKTQNTDPSWKATWPKLTRWKKEFEVKGAAHYSFSDLPLITSALGLQEHLPAEVEQVLGRLEGHRMMDITVTYVTAFLDFLLKSGSEKKLQQASRDFAEVVQVA</sequence>
<reference evidence="6" key="1">
    <citation type="submission" date="2022-10" db="EMBL/GenBank/DDBJ databases">
        <title>Tapping the CABI collections for fungal endophytes: first genome assemblies for Collariella, Neodidymelliopsis, Ascochyta clinopodiicola, Didymella pomorum, Didymosphaeria variabile, Neocosmospora piperis and Neocucurbitaria cava.</title>
        <authorList>
            <person name="Hill R."/>
        </authorList>
    </citation>
    <scope>NUCLEOTIDE SEQUENCE</scope>
    <source>
        <strain evidence="6">IMI 356814</strain>
    </source>
</reference>
<dbReference type="Proteomes" id="UP001140560">
    <property type="component" value="Unassembled WGS sequence"/>
</dbReference>
<dbReference type="Pfam" id="PF03403">
    <property type="entry name" value="PAF-AH_p_II"/>
    <property type="match status" value="2"/>
</dbReference>
<feature type="signal peptide" evidence="5">
    <location>
        <begin position="1"/>
        <end position="22"/>
    </location>
</feature>
<evidence type="ECO:0000256" key="1">
    <source>
        <dbReference type="ARBA" id="ARBA00013201"/>
    </source>
</evidence>
<accession>A0A9W8YJI6</accession>
<dbReference type="EC" id="3.1.1.47" evidence="1"/>
<proteinExistence type="predicted"/>
<name>A0A9W8YJI6_9PLEO</name>
<evidence type="ECO:0000256" key="5">
    <source>
        <dbReference type="SAM" id="SignalP"/>
    </source>
</evidence>
<dbReference type="PANTHER" id="PTHR10272:SF14">
    <property type="entry name" value="PAF ACETYLHYDROLASE FAMILY PROTEIN"/>
    <property type="match status" value="1"/>
</dbReference>
<dbReference type="AlphaFoldDB" id="A0A9W8YJI6"/>
<keyword evidence="7" id="KW-1185">Reference proteome</keyword>
<comment type="caution">
    <text evidence="6">The sequence shown here is derived from an EMBL/GenBank/DDBJ whole genome shotgun (WGS) entry which is preliminary data.</text>
</comment>
<evidence type="ECO:0000313" key="7">
    <source>
        <dbReference type="Proteomes" id="UP001140560"/>
    </source>
</evidence>
<dbReference type="GO" id="GO:0016042">
    <property type="term" value="P:lipid catabolic process"/>
    <property type="evidence" value="ECO:0007669"/>
    <property type="project" value="UniProtKB-KW"/>
</dbReference>
<keyword evidence="5" id="KW-0732">Signal</keyword>
<gene>
    <name evidence="6" type="ORF">N0V83_000498</name>
</gene>
<dbReference type="GO" id="GO:0003847">
    <property type="term" value="F:1-alkyl-2-acetylglycerophosphocholine esterase activity"/>
    <property type="evidence" value="ECO:0007669"/>
    <property type="project" value="UniProtKB-EC"/>
</dbReference>
<dbReference type="EMBL" id="JAPEUY010000001">
    <property type="protein sequence ID" value="KAJ4377670.1"/>
    <property type="molecule type" value="Genomic_DNA"/>
</dbReference>
<organism evidence="6 7">
    <name type="scientific">Neocucurbitaria cava</name>
    <dbReference type="NCBI Taxonomy" id="798079"/>
    <lineage>
        <taxon>Eukaryota</taxon>
        <taxon>Fungi</taxon>
        <taxon>Dikarya</taxon>
        <taxon>Ascomycota</taxon>
        <taxon>Pezizomycotina</taxon>
        <taxon>Dothideomycetes</taxon>
        <taxon>Pleosporomycetidae</taxon>
        <taxon>Pleosporales</taxon>
        <taxon>Pleosporineae</taxon>
        <taxon>Cucurbitariaceae</taxon>
        <taxon>Neocucurbitaria</taxon>
    </lineage>
</organism>
<evidence type="ECO:0000256" key="3">
    <source>
        <dbReference type="ARBA" id="ARBA00022963"/>
    </source>
</evidence>
<feature type="chain" id="PRO_5040786686" description="1-alkyl-2-acetylglycerophosphocholine esterase" evidence="5">
    <location>
        <begin position="23"/>
        <end position="380"/>
    </location>
</feature>
<dbReference type="SUPFAM" id="SSF53474">
    <property type="entry name" value="alpha/beta-Hydrolases"/>
    <property type="match status" value="1"/>
</dbReference>
<dbReference type="Gene3D" id="3.40.50.1820">
    <property type="entry name" value="alpha/beta hydrolase"/>
    <property type="match status" value="1"/>
</dbReference>
<keyword evidence="4" id="KW-0443">Lipid metabolism</keyword>
<dbReference type="InterPro" id="IPR029058">
    <property type="entry name" value="AB_hydrolase_fold"/>
</dbReference>
<evidence type="ECO:0000256" key="2">
    <source>
        <dbReference type="ARBA" id="ARBA00022801"/>
    </source>
</evidence>
<protein>
    <recommendedName>
        <fullName evidence="1">1-alkyl-2-acetylglycerophosphocholine esterase</fullName>
        <ecNumber evidence="1">3.1.1.47</ecNumber>
    </recommendedName>
</protein>
<keyword evidence="2" id="KW-0378">Hydrolase</keyword>
<dbReference type="PANTHER" id="PTHR10272">
    <property type="entry name" value="PLATELET-ACTIVATING FACTOR ACETYLHYDROLASE"/>
    <property type="match status" value="1"/>
</dbReference>
<dbReference type="OrthoDB" id="2363873at2759"/>
<evidence type="ECO:0000313" key="6">
    <source>
        <dbReference type="EMBL" id="KAJ4377670.1"/>
    </source>
</evidence>